<evidence type="ECO:0000256" key="4">
    <source>
        <dbReference type="ARBA" id="ARBA00005450"/>
    </source>
</evidence>
<dbReference type="InterPro" id="IPR006325">
    <property type="entry name" value="SRP54_euk"/>
</dbReference>
<dbReference type="FunFam" id="1.20.120.140:FF:000001">
    <property type="entry name" value="Signal recognition particle GTPase"/>
    <property type="match status" value="1"/>
</dbReference>
<evidence type="ECO:0000256" key="15">
    <source>
        <dbReference type="RuleBase" id="RU364034"/>
    </source>
</evidence>
<evidence type="ECO:0000256" key="13">
    <source>
        <dbReference type="ARBA" id="ARBA00023274"/>
    </source>
</evidence>
<comment type="domain">
    <text evidence="15">The M domain binds the 7SL RNA in presence of SRP19 and binds the signal sequence of presecretory proteins.</text>
</comment>
<dbReference type="FunFam" id="1.10.260.30:FF:000002">
    <property type="entry name" value="Signal recognition particle 54 kDa protein"/>
    <property type="match status" value="1"/>
</dbReference>
<evidence type="ECO:0000256" key="8">
    <source>
        <dbReference type="ARBA" id="ARBA00022824"/>
    </source>
</evidence>
<dbReference type="HAMAP" id="MF_00306">
    <property type="entry name" value="SRP54"/>
    <property type="match status" value="1"/>
</dbReference>
<dbReference type="SMART" id="SM00963">
    <property type="entry name" value="SRP54_N"/>
    <property type="match status" value="1"/>
</dbReference>
<comment type="domain">
    <text evidence="15">The NG domain, also named G domain, is a special guanosine triphosphatase (GTPase) domain, which binds GTP and forms a guanosine 5'-triphosphate (GTP)-dependent complex with a homologous NG domain in the SRP receptor subunit SRPRA. The two NG domains undergo cooperative rearrangements upon their assembly, which culminate in the reciprocal activation of the GTPase activity of one another. SRP receptor compaction upon binding with cargo-loaded SRP and GTPase rearrangement drive SRP-mediated cotranslational protein translocation into the ER.</text>
</comment>
<comment type="function">
    <text evidence="15">Component of the signal recognition particle (SRP) complex, a ribonucleoprotein complex that mediates the cotranslational targeting of secretory and membrane proteins to the endoplasmic reticulum (ER).</text>
</comment>
<evidence type="ECO:0000256" key="5">
    <source>
        <dbReference type="ARBA" id="ARBA00022490"/>
    </source>
</evidence>
<dbReference type="SUPFAM" id="SSF52540">
    <property type="entry name" value="P-loop containing nucleoside triphosphate hydrolases"/>
    <property type="match status" value="1"/>
</dbReference>
<keyword evidence="5 15" id="KW-0963">Cytoplasm</keyword>
<dbReference type="FunFam" id="3.40.50.300:FF:000022">
    <property type="entry name" value="Signal recognition particle 54 kDa subunit"/>
    <property type="match status" value="1"/>
</dbReference>
<dbReference type="Proteomes" id="UP000887540">
    <property type="component" value="Unplaced"/>
</dbReference>
<dbReference type="NCBIfam" id="TIGR01425">
    <property type="entry name" value="SRP54_euk"/>
    <property type="match status" value="1"/>
</dbReference>
<dbReference type="GO" id="GO:0016607">
    <property type="term" value="C:nuclear speck"/>
    <property type="evidence" value="ECO:0007669"/>
    <property type="project" value="UniProtKB-SubCell"/>
</dbReference>
<keyword evidence="8" id="KW-0256">Endoplasmic reticulum</keyword>
<dbReference type="InterPro" id="IPR022941">
    <property type="entry name" value="SRP54"/>
</dbReference>
<evidence type="ECO:0000256" key="9">
    <source>
        <dbReference type="ARBA" id="ARBA00022884"/>
    </source>
</evidence>
<evidence type="ECO:0000313" key="18">
    <source>
        <dbReference type="WBParaSite" id="ACRNAN_Path_1619.g6296.t1"/>
    </source>
</evidence>
<dbReference type="SUPFAM" id="SSF47446">
    <property type="entry name" value="Signal peptide-binding domain"/>
    <property type="match status" value="1"/>
</dbReference>
<dbReference type="GO" id="GO:0005783">
    <property type="term" value="C:endoplasmic reticulum"/>
    <property type="evidence" value="ECO:0007669"/>
    <property type="project" value="UniProtKB-SubCell"/>
</dbReference>
<dbReference type="GO" id="GO:0005786">
    <property type="term" value="C:signal recognition particle, endoplasmic reticulum targeting"/>
    <property type="evidence" value="ECO:0007669"/>
    <property type="project" value="UniProtKB-UniRule"/>
</dbReference>
<dbReference type="AlphaFoldDB" id="A0A914C3U3"/>
<sequence>MVLADLGRRIRNAIGKLGQATIINEDELNAMLKEVCGALIESDVNVKLVAQLRDNVKKTINFDDMAGGVNKRRLIQRAVFTELMKLVDPGTTPYQPAKGKPNVIMFVGLQGAGKTTTCTKLAYYYQKKGWKTCLICADTFRAGAFDQLKQNATKARIPFYGSYTEVDPVVIAANGVEKFKEEGFEIVIVDTSGRHKQEASLFEEMLQVSNAVSPDNIIFVMDASIGQACEAQARAFKQTVDVGSVIITKLDSHAKGGGALSAVAATKSPVVFIGTGEHIDDFEPFKVKPFVQKLLGMGDIEGLVEKVNEMGLEDNEELLKRLKQGMFTLRDMYEQFQNIMKMGPFSQIMSMIPGFGPDFMTKGGEQESVSRLKRLMTMMDSMADGELDNPKPHDLFSKEPTRLARVARGSGTSVTEVKELLTQYKKFADMVKKMGSVKGLFKGDMNPKNINPSQMQKLNQSMAKMIDPRVLQQMGGLGGLQNMMKQIQGTPGFKHK</sequence>
<keyword evidence="17" id="KW-1185">Reference proteome</keyword>
<comment type="subcellular location">
    <subcellularLocation>
        <location evidence="3 15">Cytoplasm</location>
    </subcellularLocation>
    <subcellularLocation>
        <location evidence="1">Endoplasmic reticulum</location>
    </subcellularLocation>
    <subcellularLocation>
        <location evidence="2">Nucleus speckle</location>
    </subcellularLocation>
</comment>
<dbReference type="Gene3D" id="1.20.120.140">
    <property type="entry name" value="Signal recognition particle SRP54, nucleotide-binding domain"/>
    <property type="match status" value="1"/>
</dbReference>
<dbReference type="SUPFAM" id="SSF47364">
    <property type="entry name" value="Domain of the SRP/SRP receptor G-proteins"/>
    <property type="match status" value="1"/>
</dbReference>
<dbReference type="InterPro" id="IPR003593">
    <property type="entry name" value="AAA+_ATPase"/>
</dbReference>
<organism evidence="17 18">
    <name type="scientific">Acrobeloides nanus</name>
    <dbReference type="NCBI Taxonomy" id="290746"/>
    <lineage>
        <taxon>Eukaryota</taxon>
        <taxon>Metazoa</taxon>
        <taxon>Ecdysozoa</taxon>
        <taxon>Nematoda</taxon>
        <taxon>Chromadorea</taxon>
        <taxon>Rhabditida</taxon>
        <taxon>Tylenchina</taxon>
        <taxon>Cephalobomorpha</taxon>
        <taxon>Cephaloboidea</taxon>
        <taxon>Cephalobidae</taxon>
        <taxon>Acrobeloides</taxon>
    </lineage>
</organism>
<dbReference type="Pfam" id="PF02881">
    <property type="entry name" value="SRP54_N"/>
    <property type="match status" value="1"/>
</dbReference>
<dbReference type="Gene3D" id="1.10.260.30">
    <property type="entry name" value="Signal recognition particle, SRP54 subunit, M-domain"/>
    <property type="match status" value="1"/>
</dbReference>
<evidence type="ECO:0000256" key="14">
    <source>
        <dbReference type="ARBA" id="ARBA00048157"/>
    </source>
</evidence>
<protein>
    <recommendedName>
        <fullName evidence="15">Signal recognition particle 54 kDa protein</fullName>
    </recommendedName>
</protein>
<dbReference type="InterPro" id="IPR004125">
    <property type="entry name" value="Signal_recog_particle_SRP54_M"/>
</dbReference>
<dbReference type="InterPro" id="IPR036891">
    <property type="entry name" value="Signal_recog_part_SRP54_M_sf"/>
</dbReference>
<evidence type="ECO:0000256" key="1">
    <source>
        <dbReference type="ARBA" id="ARBA00004240"/>
    </source>
</evidence>
<evidence type="ECO:0000256" key="10">
    <source>
        <dbReference type="ARBA" id="ARBA00023134"/>
    </source>
</evidence>
<dbReference type="InterPro" id="IPR013822">
    <property type="entry name" value="Signal_recog_particl_SRP54_hlx"/>
</dbReference>
<dbReference type="InterPro" id="IPR027417">
    <property type="entry name" value="P-loop_NTPase"/>
</dbReference>
<keyword evidence="6 15" id="KW-0547">Nucleotide-binding</keyword>
<dbReference type="WBParaSite" id="ACRNAN_Path_1619.g6296.t1">
    <property type="protein sequence ID" value="ACRNAN_Path_1619.g6296.t1"/>
    <property type="gene ID" value="ACRNAN_Path_1619.g6296"/>
</dbReference>
<dbReference type="Pfam" id="PF02978">
    <property type="entry name" value="SRP_SPB"/>
    <property type="match status" value="1"/>
</dbReference>
<accession>A0A914C3U3</accession>
<dbReference type="PANTHER" id="PTHR11564">
    <property type="entry name" value="SIGNAL RECOGNITION PARTICLE 54K PROTEIN SRP54"/>
    <property type="match status" value="1"/>
</dbReference>
<dbReference type="GO" id="GO:0006616">
    <property type="term" value="P:SRP-dependent cotranslational protein targeting to membrane, translocation"/>
    <property type="evidence" value="ECO:0007669"/>
    <property type="project" value="TreeGrafter"/>
</dbReference>
<name>A0A914C3U3_9BILA</name>
<dbReference type="InterPro" id="IPR000897">
    <property type="entry name" value="SRP54_GTPase_dom"/>
</dbReference>
<evidence type="ECO:0000256" key="2">
    <source>
        <dbReference type="ARBA" id="ARBA00004324"/>
    </source>
</evidence>
<evidence type="ECO:0000256" key="6">
    <source>
        <dbReference type="ARBA" id="ARBA00022741"/>
    </source>
</evidence>
<dbReference type="GO" id="GO:0008312">
    <property type="term" value="F:7S RNA binding"/>
    <property type="evidence" value="ECO:0007669"/>
    <property type="project" value="UniProtKB-UniRule"/>
</dbReference>
<dbReference type="GO" id="GO:0005525">
    <property type="term" value="F:GTP binding"/>
    <property type="evidence" value="ECO:0007669"/>
    <property type="project" value="UniProtKB-UniRule"/>
</dbReference>
<dbReference type="GO" id="GO:0005829">
    <property type="term" value="C:cytosol"/>
    <property type="evidence" value="ECO:0007669"/>
    <property type="project" value="TreeGrafter"/>
</dbReference>
<feature type="domain" description="SRP54-type proteins GTP-binding" evidence="16">
    <location>
        <begin position="269"/>
        <end position="282"/>
    </location>
</feature>
<dbReference type="GO" id="GO:0030942">
    <property type="term" value="F:endoplasmic reticulum signal peptide binding"/>
    <property type="evidence" value="ECO:0007669"/>
    <property type="project" value="TreeGrafter"/>
</dbReference>
<evidence type="ECO:0000256" key="3">
    <source>
        <dbReference type="ARBA" id="ARBA00004496"/>
    </source>
</evidence>
<keyword evidence="11 15" id="KW-0733">Signal recognition particle</keyword>
<comment type="catalytic activity">
    <reaction evidence="14">
        <text>GTP + H2O = GDP + phosphate + H(+)</text>
        <dbReference type="Rhea" id="RHEA:19669"/>
        <dbReference type="ChEBI" id="CHEBI:15377"/>
        <dbReference type="ChEBI" id="CHEBI:15378"/>
        <dbReference type="ChEBI" id="CHEBI:37565"/>
        <dbReference type="ChEBI" id="CHEBI:43474"/>
        <dbReference type="ChEBI" id="CHEBI:58189"/>
        <dbReference type="EC" id="3.6.5.4"/>
    </reaction>
    <physiologicalReaction direction="left-to-right" evidence="14">
        <dbReference type="Rhea" id="RHEA:19670"/>
    </physiologicalReaction>
</comment>
<dbReference type="InterPro" id="IPR042101">
    <property type="entry name" value="SRP54_N_sf"/>
</dbReference>
<dbReference type="CDD" id="cd17875">
    <property type="entry name" value="SRP54_G"/>
    <property type="match status" value="1"/>
</dbReference>
<comment type="similarity">
    <text evidence="4 15">Belongs to the GTP-binding SRP family. SRP54 subfamily.</text>
</comment>
<evidence type="ECO:0000256" key="7">
    <source>
        <dbReference type="ARBA" id="ARBA00022801"/>
    </source>
</evidence>
<dbReference type="InterPro" id="IPR036225">
    <property type="entry name" value="SRP/SRP_N"/>
</dbReference>
<reference evidence="18" key="1">
    <citation type="submission" date="2022-11" db="UniProtKB">
        <authorList>
            <consortium name="WormBaseParasite"/>
        </authorList>
    </citation>
    <scope>IDENTIFICATION</scope>
</reference>
<evidence type="ECO:0000256" key="12">
    <source>
        <dbReference type="ARBA" id="ARBA00023242"/>
    </source>
</evidence>
<dbReference type="GO" id="GO:0003924">
    <property type="term" value="F:GTPase activity"/>
    <property type="evidence" value="ECO:0007669"/>
    <property type="project" value="UniProtKB-UniRule"/>
</dbReference>
<keyword evidence="13 15" id="KW-0687">Ribonucleoprotein</keyword>
<dbReference type="PANTHER" id="PTHR11564:SF5">
    <property type="entry name" value="SIGNAL RECOGNITION PARTICLE SUBUNIT SRP54"/>
    <property type="match status" value="1"/>
</dbReference>
<proteinExistence type="inferred from homology"/>
<keyword evidence="12" id="KW-0539">Nucleus</keyword>
<evidence type="ECO:0000259" key="16">
    <source>
        <dbReference type="PROSITE" id="PS00300"/>
    </source>
</evidence>
<dbReference type="PROSITE" id="PS00300">
    <property type="entry name" value="SRP54"/>
    <property type="match status" value="1"/>
</dbReference>
<dbReference type="Pfam" id="PF00448">
    <property type="entry name" value="SRP54"/>
    <property type="match status" value="1"/>
</dbReference>
<evidence type="ECO:0000313" key="17">
    <source>
        <dbReference type="Proteomes" id="UP000887540"/>
    </source>
</evidence>
<keyword evidence="10 15" id="KW-0342">GTP-binding</keyword>
<dbReference type="SMART" id="SM00382">
    <property type="entry name" value="AAA"/>
    <property type="match status" value="1"/>
</dbReference>
<dbReference type="SMART" id="SM00962">
    <property type="entry name" value="SRP54"/>
    <property type="match status" value="1"/>
</dbReference>
<dbReference type="Gene3D" id="3.40.50.300">
    <property type="entry name" value="P-loop containing nucleotide triphosphate hydrolases"/>
    <property type="match status" value="1"/>
</dbReference>
<evidence type="ECO:0000256" key="11">
    <source>
        <dbReference type="ARBA" id="ARBA00023135"/>
    </source>
</evidence>
<keyword evidence="9 15" id="KW-0694">RNA-binding</keyword>
<keyword evidence="7" id="KW-0378">Hydrolase</keyword>